<dbReference type="Pfam" id="PF00596">
    <property type="entry name" value="Aldolase_II"/>
    <property type="match status" value="1"/>
</dbReference>
<feature type="domain" description="Class II aldolase/adducin N-terminal" evidence="7">
    <location>
        <begin position="17"/>
        <end position="210"/>
    </location>
</feature>
<accession>A0ABR5AGM4</accession>
<comment type="pathway">
    <text evidence="6">Amino-acid biosynthesis; L-methionine biosynthesis via salvage pathway; L-methionine from S-methyl-5-thio-alpha-D-ribose 1-phosphate: step 2/6.</text>
</comment>
<evidence type="ECO:0000256" key="5">
    <source>
        <dbReference type="ARBA" id="ARBA00023239"/>
    </source>
</evidence>
<comment type="caution">
    <text evidence="8">The sequence shown here is derived from an EMBL/GenBank/DDBJ whole genome shotgun (WGS) entry which is preliminary data.</text>
</comment>
<evidence type="ECO:0000256" key="4">
    <source>
        <dbReference type="ARBA" id="ARBA00023167"/>
    </source>
</evidence>
<dbReference type="HAMAP" id="MF_01677">
    <property type="entry name" value="Salvage_MtnB"/>
    <property type="match status" value="1"/>
</dbReference>
<name>A0ABR5AGM4_9BACL</name>
<evidence type="ECO:0000259" key="7">
    <source>
        <dbReference type="SMART" id="SM01007"/>
    </source>
</evidence>
<keyword evidence="9" id="KW-1185">Reference proteome</keyword>
<comment type="function">
    <text evidence="6">Catalyzes the dehydration of methylthioribulose-1-phosphate (MTRu-1-P) into 2,3-diketo-5-methylthiopentyl-1-phosphate (DK-MTP-1-P).</text>
</comment>
<dbReference type="InterPro" id="IPR001303">
    <property type="entry name" value="Aldolase_II/adducin_N"/>
</dbReference>
<reference evidence="8 9" key="1">
    <citation type="submission" date="2014-12" db="EMBL/GenBank/DDBJ databases">
        <title>Draft genome sequence of Paenibacillus kamchatkensis strain B-2647.</title>
        <authorList>
            <person name="Karlyshev A.V."/>
            <person name="Kudryashova E.B."/>
        </authorList>
    </citation>
    <scope>NUCLEOTIDE SEQUENCE [LARGE SCALE GENOMIC DNA]</scope>
    <source>
        <strain evidence="8 9">VKM B-2647</strain>
    </source>
</reference>
<organism evidence="8 9">
    <name type="scientific">Gordoniibacillus kamchatkensis</name>
    <dbReference type="NCBI Taxonomy" id="1590651"/>
    <lineage>
        <taxon>Bacteria</taxon>
        <taxon>Bacillati</taxon>
        <taxon>Bacillota</taxon>
        <taxon>Bacilli</taxon>
        <taxon>Bacillales</taxon>
        <taxon>Paenibacillaceae</taxon>
        <taxon>Gordoniibacillus</taxon>
    </lineage>
</organism>
<dbReference type="PANTHER" id="PTHR10640">
    <property type="entry name" value="METHYLTHIORIBULOSE-1-PHOSPHATE DEHYDRATASE"/>
    <property type="match status" value="1"/>
</dbReference>
<evidence type="ECO:0000256" key="2">
    <source>
        <dbReference type="ARBA" id="ARBA00022723"/>
    </source>
</evidence>
<protein>
    <recommendedName>
        <fullName evidence="6">Methylthioribulose-1-phosphate dehydratase</fullName>
        <shortName evidence="6">MTRu-1-P dehydratase</shortName>
        <ecNumber evidence="6">4.2.1.109</ecNumber>
    </recommendedName>
</protein>
<keyword evidence="3 6" id="KW-0862">Zinc</keyword>
<evidence type="ECO:0000256" key="1">
    <source>
        <dbReference type="ARBA" id="ARBA00022605"/>
    </source>
</evidence>
<dbReference type="InterPro" id="IPR017714">
    <property type="entry name" value="MethylthioRu-1-P_deHdtase_MtnB"/>
</dbReference>
<dbReference type="PANTHER" id="PTHR10640:SF7">
    <property type="entry name" value="METHYLTHIORIBULOSE-1-PHOSPHATE DEHYDRATASE"/>
    <property type="match status" value="1"/>
</dbReference>
<feature type="binding site" evidence="6">
    <location>
        <position position="110"/>
    </location>
    <ligand>
        <name>Zn(2+)</name>
        <dbReference type="ChEBI" id="CHEBI:29105"/>
    </ligand>
</feature>
<dbReference type="SMART" id="SM01007">
    <property type="entry name" value="Aldolase_II"/>
    <property type="match status" value="1"/>
</dbReference>
<evidence type="ECO:0000313" key="8">
    <source>
        <dbReference type="EMBL" id="KIL40042.1"/>
    </source>
</evidence>
<keyword evidence="1 6" id="KW-0028">Amino-acid biosynthesis</keyword>
<evidence type="ECO:0000313" key="9">
    <source>
        <dbReference type="Proteomes" id="UP000031967"/>
    </source>
</evidence>
<keyword evidence="4 6" id="KW-0486">Methionine biosynthesis</keyword>
<gene>
    <name evidence="6" type="primary">mtnB</name>
    <name evidence="8" type="ORF">SD70_16025</name>
</gene>
<proteinExistence type="inferred from homology"/>
<comment type="catalytic activity">
    <reaction evidence="6">
        <text>5-(methylsulfanyl)-D-ribulose 1-phosphate = 5-methylsulfanyl-2,3-dioxopentyl phosphate + H2O</text>
        <dbReference type="Rhea" id="RHEA:15549"/>
        <dbReference type="ChEBI" id="CHEBI:15377"/>
        <dbReference type="ChEBI" id="CHEBI:58548"/>
        <dbReference type="ChEBI" id="CHEBI:58828"/>
        <dbReference type="EC" id="4.2.1.109"/>
    </reaction>
</comment>
<dbReference type="InterPro" id="IPR036409">
    <property type="entry name" value="Aldolase_II/adducin_N_sf"/>
</dbReference>
<evidence type="ECO:0000256" key="3">
    <source>
        <dbReference type="ARBA" id="ARBA00022833"/>
    </source>
</evidence>
<feature type="binding site" evidence="6">
    <location>
        <position position="108"/>
    </location>
    <ligand>
        <name>Zn(2+)</name>
        <dbReference type="ChEBI" id="CHEBI:29105"/>
    </ligand>
</feature>
<dbReference type="NCBIfam" id="TIGR03328">
    <property type="entry name" value="salvage_mtnB"/>
    <property type="match status" value="1"/>
</dbReference>
<dbReference type="EMBL" id="JXAK01000027">
    <property type="protein sequence ID" value="KIL40042.1"/>
    <property type="molecule type" value="Genomic_DNA"/>
</dbReference>
<keyword evidence="5 6" id="KW-0456">Lyase</keyword>
<dbReference type="EC" id="4.2.1.109" evidence="6"/>
<comment type="cofactor">
    <cofactor evidence="6">
        <name>Zn(2+)</name>
        <dbReference type="ChEBI" id="CHEBI:29105"/>
    </cofactor>
    <text evidence="6">Binds 1 zinc ion per subunit.</text>
</comment>
<dbReference type="Proteomes" id="UP000031967">
    <property type="component" value="Unassembled WGS sequence"/>
</dbReference>
<comment type="similarity">
    <text evidence="6">Belongs to the aldolase class II family. MtnB subfamily.</text>
</comment>
<sequence length="219" mass="24733">MSQAAPITLEQKQQAFTELQTIKSLFAARGWFPGTSGNLSVRVGDYRPDSFTFAVTASGKDKSVSTPEDFLLVDEKGQPTEATKLKPSAETLIHCEIYRKTGCGAIFHVHTVFNNIVSEWYWQQGLKHIPVEAVELIKAFGIWDEDARIDIPILPNYADIPRIAELVPDAIVPRIPGIVLRNHGIYAWGANAFEAKRHLEAFEFLFEYVYRWQLLKGKL</sequence>
<evidence type="ECO:0000256" key="6">
    <source>
        <dbReference type="HAMAP-Rule" id="MF_01677"/>
    </source>
</evidence>
<dbReference type="Gene3D" id="3.40.225.10">
    <property type="entry name" value="Class II aldolase/adducin N-terminal domain"/>
    <property type="match status" value="1"/>
</dbReference>
<dbReference type="SUPFAM" id="SSF53639">
    <property type="entry name" value="AraD/HMP-PK domain-like"/>
    <property type="match status" value="1"/>
</dbReference>
<dbReference type="RefSeq" id="WP_041048548.1">
    <property type="nucleotide sequence ID" value="NZ_JXAK01000027.1"/>
</dbReference>
<keyword evidence="2 6" id="KW-0479">Metal-binding</keyword>